<proteinExistence type="predicted"/>
<evidence type="ECO:0000313" key="2">
    <source>
        <dbReference type="Proteomes" id="UP000199312"/>
    </source>
</evidence>
<keyword evidence="2" id="KW-1185">Reference proteome</keyword>
<evidence type="ECO:0000313" key="1">
    <source>
        <dbReference type="EMBL" id="SFS54689.1"/>
    </source>
</evidence>
<dbReference type="EMBL" id="FOZP01000004">
    <property type="protein sequence ID" value="SFS54689.1"/>
    <property type="molecule type" value="Genomic_DNA"/>
</dbReference>
<name>A0A1I6QQN7_9FLAO</name>
<reference evidence="2" key="1">
    <citation type="submission" date="2016-10" db="EMBL/GenBank/DDBJ databases">
        <authorList>
            <person name="Varghese N."/>
            <person name="Submissions S."/>
        </authorList>
    </citation>
    <scope>NUCLEOTIDE SEQUENCE [LARGE SCALE GENOMIC DNA]</scope>
    <source>
        <strain evidence="2">DSM 24450</strain>
    </source>
</reference>
<organism evidence="1 2">
    <name type="scientific">Lutibacter maritimus</name>
    <dbReference type="NCBI Taxonomy" id="593133"/>
    <lineage>
        <taxon>Bacteria</taxon>
        <taxon>Pseudomonadati</taxon>
        <taxon>Bacteroidota</taxon>
        <taxon>Flavobacteriia</taxon>
        <taxon>Flavobacteriales</taxon>
        <taxon>Flavobacteriaceae</taxon>
        <taxon>Lutibacter</taxon>
    </lineage>
</organism>
<sequence length="53" mass="6192">METLILEEKDNSLKFKKNNMNKNNKLPINTIMPKFKYVNKKGQNVTVSKNIPL</sequence>
<dbReference type="RefSeq" id="WP_177219185.1">
    <property type="nucleotide sequence ID" value="NZ_FOZP01000004.1"/>
</dbReference>
<dbReference type="Proteomes" id="UP000199312">
    <property type="component" value="Unassembled WGS sequence"/>
</dbReference>
<protein>
    <submittedName>
        <fullName evidence="1">Uncharacterized protein</fullName>
    </submittedName>
</protein>
<gene>
    <name evidence="1" type="ORF">SAMN04488006_2020</name>
</gene>
<dbReference type="AlphaFoldDB" id="A0A1I6QQN7"/>
<accession>A0A1I6QQN7</accession>